<accession>A0AAI8U2V2</accession>
<dbReference type="RefSeq" id="WP_286212788.1">
    <property type="nucleotide sequence ID" value="NZ_AP027452.1"/>
</dbReference>
<dbReference type="AlphaFoldDB" id="A0AAI8U2V2"/>
<dbReference type="Gene3D" id="3.30.420.10">
    <property type="entry name" value="Ribonuclease H-like superfamily/Ribonuclease H"/>
    <property type="match status" value="1"/>
</dbReference>
<dbReference type="GO" id="GO:0003676">
    <property type="term" value="F:nucleic acid binding"/>
    <property type="evidence" value="ECO:0007669"/>
    <property type="project" value="InterPro"/>
</dbReference>
<dbReference type="EMBL" id="AP027452">
    <property type="protein sequence ID" value="BDY33182.1"/>
    <property type="molecule type" value="Genomic_DNA"/>
</dbReference>
<dbReference type="InterPro" id="IPR036397">
    <property type="entry name" value="RNaseH_sf"/>
</dbReference>
<dbReference type="Proteomes" id="UP001241092">
    <property type="component" value="Chromosome"/>
</dbReference>
<evidence type="ECO:0000313" key="1">
    <source>
        <dbReference type="EMBL" id="BDY33182.1"/>
    </source>
</evidence>
<dbReference type="InterPro" id="IPR012337">
    <property type="entry name" value="RNaseH-like_sf"/>
</dbReference>
<gene>
    <name evidence="1" type="ORF">hbim_07157</name>
</gene>
<evidence type="ECO:0008006" key="3">
    <source>
        <dbReference type="Google" id="ProtNLM"/>
    </source>
</evidence>
<reference evidence="1" key="1">
    <citation type="submission" date="2023-03" db="EMBL/GenBank/DDBJ databases">
        <title>Draft genome sequence of a Mycolicibacterium mageritense strain H4_3_1 isolated from a hybrid biological-inorganic system reactor.</title>
        <authorList>
            <person name="Feng X."/>
            <person name="Kazama D."/>
            <person name="Sato K."/>
            <person name="Kobayashi H."/>
        </authorList>
    </citation>
    <scope>NUCLEOTIDE SEQUENCE</scope>
    <source>
        <strain evidence="1">H4_3_1</strain>
    </source>
</reference>
<dbReference type="SUPFAM" id="SSF53098">
    <property type="entry name" value="Ribonuclease H-like"/>
    <property type="match status" value="1"/>
</dbReference>
<sequence length="195" mass="21896">MTDYVFLDTETLGLDPAAPVWEFAAVRRFADGSEDKTEFQIRHDPAHWLDQLAEQPNGQQFVDDYANRYDHRDAASEFDAAVMMNIVTRGAVVIGCNPSFDLERIARLLRKHGMEPDWHYRPVCVTTFAAAALHVCADALGIPISKSEIVLALPWSSDEVSRSIGVNPDDYDRHTAIGDVRWALAQWDAITGRPR</sequence>
<organism evidence="1 2">
    <name type="scientific">Mycolicibacterium mageritense</name>
    <name type="common">Mycobacterium mageritense</name>
    <dbReference type="NCBI Taxonomy" id="53462"/>
    <lineage>
        <taxon>Bacteria</taxon>
        <taxon>Bacillati</taxon>
        <taxon>Actinomycetota</taxon>
        <taxon>Actinomycetes</taxon>
        <taxon>Mycobacteriales</taxon>
        <taxon>Mycobacteriaceae</taxon>
        <taxon>Mycolicibacterium</taxon>
    </lineage>
</organism>
<proteinExistence type="predicted"/>
<protein>
    <recommendedName>
        <fullName evidence="3">3'-5' exonuclease</fullName>
    </recommendedName>
</protein>
<name>A0AAI8U2V2_MYCME</name>
<evidence type="ECO:0000313" key="2">
    <source>
        <dbReference type="Proteomes" id="UP001241092"/>
    </source>
</evidence>